<organism evidence="4 5">
    <name type="scientific">Kozakia baliensis</name>
    <dbReference type="NCBI Taxonomy" id="153496"/>
    <lineage>
        <taxon>Bacteria</taxon>
        <taxon>Pseudomonadati</taxon>
        <taxon>Pseudomonadota</taxon>
        <taxon>Alphaproteobacteria</taxon>
        <taxon>Acetobacterales</taxon>
        <taxon>Acetobacteraceae</taxon>
        <taxon>Kozakia</taxon>
    </lineage>
</organism>
<dbReference type="STRING" id="153496.A0U89_03180"/>
<dbReference type="InterPro" id="IPR043129">
    <property type="entry name" value="ATPase_NBD"/>
</dbReference>
<evidence type="ECO:0000256" key="1">
    <source>
        <dbReference type="ARBA" id="ARBA00007381"/>
    </source>
</evidence>
<dbReference type="PANTHER" id="PTHR42749">
    <property type="entry name" value="CELL SHAPE-DETERMINING PROTEIN MREB"/>
    <property type="match status" value="1"/>
</dbReference>
<dbReference type="OrthoDB" id="9807934at2"/>
<dbReference type="PRINTS" id="PR00301">
    <property type="entry name" value="HEATSHOCK70"/>
</dbReference>
<evidence type="ECO:0000256" key="2">
    <source>
        <dbReference type="ARBA" id="ARBA00022741"/>
    </source>
</evidence>
<dbReference type="AlphaFoldDB" id="A0A1D8US03"/>
<reference evidence="4 5" key="1">
    <citation type="journal article" date="2016" name="Microb. Cell Fact.">
        <title>Dissection of exopolysaccharide biosynthesis in Kozakia baliensis.</title>
        <authorList>
            <person name="Brandt J.U."/>
            <person name="Jakob F."/>
            <person name="Behr J."/>
            <person name="Geissler A.J."/>
            <person name="Vogel R.F."/>
        </authorList>
    </citation>
    <scope>NUCLEOTIDE SEQUENCE [LARGE SCALE GENOMIC DNA]</scope>
    <source>
        <strain evidence="4 5">DSM 14400</strain>
    </source>
</reference>
<dbReference type="Gene3D" id="3.30.420.40">
    <property type="match status" value="3"/>
</dbReference>
<evidence type="ECO:0000313" key="4">
    <source>
        <dbReference type="EMBL" id="AOX16287.1"/>
    </source>
</evidence>
<dbReference type="InterPro" id="IPR018181">
    <property type="entry name" value="Heat_shock_70_CS"/>
</dbReference>
<evidence type="ECO:0000256" key="3">
    <source>
        <dbReference type="ARBA" id="ARBA00022840"/>
    </source>
</evidence>
<dbReference type="KEGG" id="kba:A0U89_03180"/>
<keyword evidence="3" id="KW-0067">ATP-binding</keyword>
<dbReference type="CDD" id="cd10231">
    <property type="entry name" value="ASKHA_NBD_HSP70_YegD-like"/>
    <property type="match status" value="1"/>
</dbReference>
<dbReference type="eggNOG" id="COG0443">
    <property type="taxonomic scope" value="Bacteria"/>
</dbReference>
<accession>A0A1D8US03</accession>
<dbReference type="Proteomes" id="UP000179145">
    <property type="component" value="Chromosome"/>
</dbReference>
<proteinExistence type="inferred from homology"/>
<dbReference type="GO" id="GO:0140662">
    <property type="term" value="F:ATP-dependent protein folding chaperone"/>
    <property type="evidence" value="ECO:0007669"/>
    <property type="project" value="InterPro"/>
</dbReference>
<gene>
    <name evidence="4" type="ORF">A0U89_03180</name>
</gene>
<dbReference type="EMBL" id="CP014674">
    <property type="protein sequence ID" value="AOX16287.1"/>
    <property type="molecule type" value="Genomic_DNA"/>
</dbReference>
<protein>
    <submittedName>
        <fullName evidence="4">Molecular chaperone DnaK</fullName>
    </submittedName>
</protein>
<dbReference type="InterPro" id="IPR042054">
    <property type="entry name" value="YegD-like"/>
</dbReference>
<dbReference type="GO" id="GO:0005524">
    <property type="term" value="F:ATP binding"/>
    <property type="evidence" value="ECO:0007669"/>
    <property type="project" value="UniProtKB-KW"/>
</dbReference>
<dbReference type="SUPFAM" id="SSF53067">
    <property type="entry name" value="Actin-like ATPase domain"/>
    <property type="match status" value="2"/>
</dbReference>
<name>A0A1D8US03_9PROT</name>
<dbReference type="Gene3D" id="3.90.640.10">
    <property type="entry name" value="Actin, Chain A, domain 4"/>
    <property type="match status" value="2"/>
</dbReference>
<evidence type="ECO:0000313" key="5">
    <source>
        <dbReference type="Proteomes" id="UP000179145"/>
    </source>
</evidence>
<dbReference type="PROSITE" id="PS01036">
    <property type="entry name" value="HSP70_3"/>
    <property type="match status" value="1"/>
</dbReference>
<dbReference type="RefSeq" id="WP_070402079.1">
    <property type="nucleotide sequence ID" value="NZ_BJVW01000002.1"/>
</dbReference>
<dbReference type="Pfam" id="PF00012">
    <property type="entry name" value="HSP70"/>
    <property type="match status" value="1"/>
</dbReference>
<dbReference type="PANTHER" id="PTHR42749:SF1">
    <property type="entry name" value="CELL SHAPE-DETERMINING PROTEIN MREB"/>
    <property type="match status" value="1"/>
</dbReference>
<dbReference type="InterPro" id="IPR013126">
    <property type="entry name" value="Hsp_70_fam"/>
</dbReference>
<keyword evidence="5" id="KW-1185">Reference proteome</keyword>
<sequence>MTAETRPRVGIDFGTTNSVVVLALPNGETQTLRFTFADHPSSDTCRTLLCLWSEQEGGRRKIMEAIGPDAIDAYLDDPAESRLILSMKSYLAQSSFRETQWLGQRYTLEELIARFLKELAQKLDIDPGSIQVTVGRPVRFAGERADDAFGEQRLRDSFAQAGFNKLNVGLEPEAAGWRFAKQLDRPATIFVGDFGGGTSDFSILRFDPDAKRRTTPLGYSGVGIAGDQLDYRIVMNVVAPLLGRDETYRIMGGTPLPVPAEWYADLARWHRLSLMRTPQILRAIADVARTATNPERLRQLIRLIEDQQAQALYRAVSAAKVALSSLDRTFLNFRHRDFHIEAPIARSDFERWIAPDLDRFDEAAQSALERAGLRADQIDRVFLTGGTSFVPALRQRFAQRFGAEKIDSGGEFVSVAEGLALMDAA</sequence>
<comment type="similarity">
    <text evidence="1">Belongs to the heat shock protein 70 family.</text>
</comment>
<keyword evidence="2" id="KW-0547">Nucleotide-binding</keyword>